<keyword evidence="1" id="KW-0805">Transcription regulation</keyword>
<sequence length="391" mass="43355">MNSREKNQVIVRSVLDQGLTVAQAAARFGVTRQWVHTLVTRYRADGPQGLAPRSKAPKSRPGTTSQAVHGRIVQLRRQLHADGADAGPETIAWHLRDEGLMAPSTSTIRRILHAEGLVVPEPKKRPKSSYIRFEADLPNGCWQADITYCFLADGTRVDVLDFLDDHSRYLLFLRAASAYSGPMVVAALQELIDTHGVPASTLTDNGLVFTARLAGRTGGRNGFEKLLQAHHIEQKNGHPGHPQTQGKIERFHQTLKKWLRPRPAPSTTTELQALLDEFAHWYNHQRPHRSIGRRTPATAYTAQTKATPATPAHDPEWRTRTDKIAAAGTVSLRYAGKMRHLGLGRALAGQPVLLLIHDDHVITSHAETAEILAEHHIDPTRDYQPATRPPT</sequence>
<proteinExistence type="predicted"/>
<evidence type="ECO:0000313" key="10">
    <source>
        <dbReference type="Proteomes" id="UP001382727"/>
    </source>
</evidence>
<dbReference type="InterPro" id="IPR036397">
    <property type="entry name" value="RNaseH_sf"/>
</dbReference>
<keyword evidence="2" id="KW-0804">Transcription</keyword>
<dbReference type="PANTHER" id="PTHR35004">
    <property type="entry name" value="TRANSPOSASE RV3428C-RELATED"/>
    <property type="match status" value="1"/>
</dbReference>
<protein>
    <submittedName>
        <fullName evidence="5">IS481 family transposase</fullName>
    </submittedName>
</protein>
<dbReference type="InterPro" id="IPR001584">
    <property type="entry name" value="Integrase_cat-core"/>
</dbReference>
<dbReference type="EMBL" id="CP144913">
    <property type="protein sequence ID" value="WXB77270.1"/>
    <property type="molecule type" value="Genomic_DNA"/>
</dbReference>
<accession>A0ABZ2MID3</accession>
<feature type="domain" description="Integrase catalytic" evidence="4">
    <location>
        <begin position="134"/>
        <end position="304"/>
    </location>
</feature>
<evidence type="ECO:0000259" key="4">
    <source>
        <dbReference type="PROSITE" id="PS50994"/>
    </source>
</evidence>
<dbReference type="Gene3D" id="3.30.420.10">
    <property type="entry name" value="Ribonuclease H-like superfamily/Ribonuclease H"/>
    <property type="match status" value="1"/>
</dbReference>
<dbReference type="InterPro" id="IPR047656">
    <property type="entry name" value="IS481-like_transpos"/>
</dbReference>
<dbReference type="InterPro" id="IPR012337">
    <property type="entry name" value="RNaseH-like_sf"/>
</dbReference>
<dbReference type="SUPFAM" id="SSF46689">
    <property type="entry name" value="Homeodomain-like"/>
    <property type="match status" value="1"/>
</dbReference>
<evidence type="ECO:0000313" key="7">
    <source>
        <dbReference type="EMBL" id="WXB77270.1"/>
    </source>
</evidence>
<evidence type="ECO:0000313" key="8">
    <source>
        <dbReference type="EMBL" id="WXB77866.1"/>
    </source>
</evidence>
<dbReference type="NCBIfam" id="NF033577">
    <property type="entry name" value="transpos_IS481"/>
    <property type="match status" value="1"/>
</dbReference>
<dbReference type="EMBL" id="CP144913">
    <property type="protein sequence ID" value="WXB77989.1"/>
    <property type="molecule type" value="Genomic_DNA"/>
</dbReference>
<dbReference type="Gene3D" id="1.10.10.2690">
    <property type="match status" value="1"/>
</dbReference>
<dbReference type="EMBL" id="CP144913">
    <property type="protein sequence ID" value="WXB77269.1"/>
    <property type="molecule type" value="Genomic_DNA"/>
</dbReference>
<evidence type="ECO:0000313" key="6">
    <source>
        <dbReference type="EMBL" id="WXB77269.1"/>
    </source>
</evidence>
<evidence type="ECO:0000313" key="9">
    <source>
        <dbReference type="EMBL" id="WXB77989.1"/>
    </source>
</evidence>
<dbReference type="EMBL" id="CP144913">
    <property type="protein sequence ID" value="WXB77866.1"/>
    <property type="molecule type" value="Genomic_DNA"/>
</dbReference>
<reference evidence="5 10" key="1">
    <citation type="submission" date="2024-02" db="EMBL/GenBank/DDBJ databases">
        <title>Janibacter sp. nov., isolated from gut of marine sandworm.</title>
        <authorList>
            <person name="Kim B."/>
            <person name="Jun M.O."/>
            <person name="Shin N.-R."/>
        </authorList>
    </citation>
    <scope>NUCLEOTIDE SEQUENCE [LARGE SCALE GENOMIC DNA]</scope>
    <source>
        <strain evidence="5 10">A1S7</strain>
    </source>
</reference>
<feature type="region of interest" description="Disordered" evidence="3">
    <location>
        <begin position="45"/>
        <end position="68"/>
    </location>
</feature>
<dbReference type="Proteomes" id="UP001382727">
    <property type="component" value="Chromosome"/>
</dbReference>
<organism evidence="5 10">
    <name type="scientific">Janibacter alittae</name>
    <dbReference type="NCBI Taxonomy" id="3115209"/>
    <lineage>
        <taxon>Bacteria</taxon>
        <taxon>Bacillati</taxon>
        <taxon>Actinomycetota</taxon>
        <taxon>Actinomycetes</taxon>
        <taxon>Micrococcales</taxon>
        <taxon>Intrasporangiaceae</taxon>
        <taxon>Janibacter</taxon>
    </lineage>
</organism>
<keyword evidence="10" id="KW-1185">Reference proteome</keyword>
<dbReference type="PROSITE" id="PS50994">
    <property type="entry name" value="INTEGRASE"/>
    <property type="match status" value="1"/>
</dbReference>
<dbReference type="InterPro" id="IPR053721">
    <property type="entry name" value="Fimbrial_Adhesin_Reg"/>
</dbReference>
<dbReference type="InterPro" id="IPR009057">
    <property type="entry name" value="Homeodomain-like_sf"/>
</dbReference>
<evidence type="ECO:0000313" key="5">
    <source>
        <dbReference type="EMBL" id="WXB76829.1"/>
    </source>
</evidence>
<evidence type="ECO:0000256" key="1">
    <source>
        <dbReference type="ARBA" id="ARBA00023015"/>
    </source>
</evidence>
<dbReference type="SUPFAM" id="SSF53098">
    <property type="entry name" value="Ribonuclease H-like"/>
    <property type="match status" value="1"/>
</dbReference>
<evidence type="ECO:0000256" key="3">
    <source>
        <dbReference type="SAM" id="MobiDB-lite"/>
    </source>
</evidence>
<dbReference type="EMBL" id="CP144913">
    <property type="protein sequence ID" value="WXB76829.1"/>
    <property type="molecule type" value="Genomic_DNA"/>
</dbReference>
<name>A0ABZ2MID3_9MICO</name>
<dbReference type="Pfam" id="PF13683">
    <property type="entry name" value="rve_3"/>
    <property type="match status" value="1"/>
</dbReference>
<dbReference type="Pfam" id="PF13565">
    <property type="entry name" value="HTH_32"/>
    <property type="match status" value="1"/>
</dbReference>
<gene>
    <name evidence="5" type="ORF">V1351_01855</name>
    <name evidence="6" type="ORF">V1351_04170</name>
    <name evidence="7" type="ORF">V1351_04175</name>
    <name evidence="8" type="ORF">V1351_07265</name>
    <name evidence="9" type="ORF">V1351_07940</name>
</gene>
<dbReference type="RefSeq" id="WP_338750181.1">
    <property type="nucleotide sequence ID" value="NZ_CP144913.1"/>
</dbReference>
<evidence type="ECO:0000256" key="2">
    <source>
        <dbReference type="ARBA" id="ARBA00023163"/>
    </source>
</evidence>
<dbReference type="PANTHER" id="PTHR35004:SF7">
    <property type="entry name" value="INTEGRASE PROTEIN"/>
    <property type="match status" value="1"/>
</dbReference>